<protein>
    <submittedName>
        <fullName evidence="2">Uncharacterized protein</fullName>
    </submittedName>
</protein>
<feature type="compositionally biased region" description="Basic and acidic residues" evidence="1">
    <location>
        <begin position="345"/>
        <end position="358"/>
    </location>
</feature>
<sequence length="537" mass="59223">MKRAAETGDPRENPPISGIVRHDVWYRASYHQHVFKPGAVRVAYSPGHGLATIVLFVCDLTRNDMSAYIFKIMYRMILTAEIHRWQAHCAHTATRVWVPSRIHRSRQHRVVGRERSTRRAIRRFSSTITSPLSKSVTRAKRRLRRRPAMLIPSVRLLGIVWGSHVNAALDYTSGRLQVHLCRACNVGVTIGQPQLWRALLVVRAGTQSDSTDQPICTICAMGHCTLRMPQSRHFSVVVKPLVSNIANLIRLLEVRGIFLRVGNIADVASYGQVSCRDGVATCRVHAALAFPPTNGTPRAPQHFFVFGLRPGTHGMLYWLDLARPLLMIHGEPLGSTHGKGPGPARCKDKTGPAERRAFPGAADVRRRAASLHDRPDYREARSQGFVRPTSSIQLDTASSIMFQMPLHYVGWGRGGLLVRLLVSSTWTDRARILTGSLPELPYVGVVPDDAAGRRVFSGISPFPPPFHSSAAPYSPHSTLIGDTSSLYQADHGLSIRINNEVSGKVVCIQPVPAASHASGRAVHERNLAVTCSETDMA</sequence>
<comment type="caution">
    <text evidence="2">The sequence shown here is derived from an EMBL/GenBank/DDBJ whole genome shotgun (WGS) entry which is preliminary data.</text>
</comment>
<dbReference type="Proteomes" id="UP001159363">
    <property type="component" value="Chromosome 2"/>
</dbReference>
<evidence type="ECO:0000313" key="2">
    <source>
        <dbReference type="EMBL" id="KAJ8894164.1"/>
    </source>
</evidence>
<reference evidence="2 3" key="1">
    <citation type="submission" date="2023-02" db="EMBL/GenBank/DDBJ databases">
        <title>LHISI_Scaffold_Assembly.</title>
        <authorList>
            <person name="Stuart O.P."/>
            <person name="Cleave R."/>
            <person name="Magrath M.J.L."/>
            <person name="Mikheyev A.S."/>
        </authorList>
    </citation>
    <scope>NUCLEOTIDE SEQUENCE [LARGE SCALE GENOMIC DNA]</scope>
    <source>
        <strain evidence="2">Daus_M_001</strain>
        <tissue evidence="2">Leg muscle</tissue>
    </source>
</reference>
<name>A0ABQ9IBV9_9NEOP</name>
<organism evidence="2 3">
    <name type="scientific">Dryococelus australis</name>
    <dbReference type="NCBI Taxonomy" id="614101"/>
    <lineage>
        <taxon>Eukaryota</taxon>
        <taxon>Metazoa</taxon>
        <taxon>Ecdysozoa</taxon>
        <taxon>Arthropoda</taxon>
        <taxon>Hexapoda</taxon>
        <taxon>Insecta</taxon>
        <taxon>Pterygota</taxon>
        <taxon>Neoptera</taxon>
        <taxon>Polyneoptera</taxon>
        <taxon>Phasmatodea</taxon>
        <taxon>Verophasmatodea</taxon>
        <taxon>Anareolatae</taxon>
        <taxon>Phasmatidae</taxon>
        <taxon>Eurycanthinae</taxon>
        <taxon>Dryococelus</taxon>
    </lineage>
</organism>
<keyword evidence="3" id="KW-1185">Reference proteome</keyword>
<feature type="region of interest" description="Disordered" evidence="1">
    <location>
        <begin position="334"/>
        <end position="358"/>
    </location>
</feature>
<evidence type="ECO:0000313" key="3">
    <source>
        <dbReference type="Proteomes" id="UP001159363"/>
    </source>
</evidence>
<evidence type="ECO:0000256" key="1">
    <source>
        <dbReference type="SAM" id="MobiDB-lite"/>
    </source>
</evidence>
<accession>A0ABQ9IBV9</accession>
<dbReference type="EMBL" id="JARBHB010000002">
    <property type="protein sequence ID" value="KAJ8894164.1"/>
    <property type="molecule type" value="Genomic_DNA"/>
</dbReference>
<proteinExistence type="predicted"/>
<gene>
    <name evidence="2" type="ORF">PR048_006774</name>
</gene>